<keyword evidence="1 2" id="KW-0694">RNA-binding</keyword>
<dbReference type="AlphaFoldDB" id="A0A3P6SN26"/>
<dbReference type="PANTHER" id="PTHR23236:SF12">
    <property type="entry name" value="EUKARYOTIC INITIATION FACTOR 4B-RELATED"/>
    <property type="match status" value="1"/>
</dbReference>
<dbReference type="PANTHER" id="PTHR23236">
    <property type="entry name" value="EUKARYOTIC TRANSLATION INITIATION FACTOR 4B/4H"/>
    <property type="match status" value="1"/>
</dbReference>
<feature type="coiled-coil region" evidence="3">
    <location>
        <begin position="112"/>
        <end position="139"/>
    </location>
</feature>
<dbReference type="PROSITE" id="PS50102">
    <property type="entry name" value="RRM"/>
    <property type="match status" value="1"/>
</dbReference>
<dbReference type="InterPro" id="IPR035979">
    <property type="entry name" value="RBD_domain_sf"/>
</dbReference>
<gene>
    <name evidence="5" type="ORF">NLS_LOCUS595</name>
</gene>
<dbReference type="SUPFAM" id="SSF54928">
    <property type="entry name" value="RNA-binding domain, RBD"/>
    <property type="match status" value="1"/>
</dbReference>
<dbReference type="Gene3D" id="3.30.70.330">
    <property type="match status" value="1"/>
</dbReference>
<name>A0A3P6SN26_LITSI</name>
<proteinExistence type="predicted"/>
<evidence type="ECO:0000313" key="5">
    <source>
        <dbReference type="EMBL" id="VDK68895.1"/>
    </source>
</evidence>
<dbReference type="STRING" id="42156.A0A3P6SN26"/>
<evidence type="ECO:0000256" key="3">
    <source>
        <dbReference type="SAM" id="Coils"/>
    </source>
</evidence>
<feature type="domain" description="RRM" evidence="4">
    <location>
        <begin position="164"/>
        <end position="241"/>
    </location>
</feature>
<dbReference type="OMA" id="KINCCAD"/>
<evidence type="ECO:0000256" key="1">
    <source>
        <dbReference type="ARBA" id="ARBA00022884"/>
    </source>
</evidence>
<dbReference type="InterPro" id="IPR000504">
    <property type="entry name" value="RRM_dom"/>
</dbReference>
<dbReference type="Proteomes" id="UP000277928">
    <property type="component" value="Unassembled WGS sequence"/>
</dbReference>
<evidence type="ECO:0000256" key="2">
    <source>
        <dbReference type="PROSITE-ProRule" id="PRU00176"/>
    </source>
</evidence>
<keyword evidence="3" id="KW-0175">Coiled coil</keyword>
<dbReference type="OrthoDB" id="4726at2759"/>
<dbReference type="CDD" id="cd12550">
    <property type="entry name" value="RRM_II_PABPN1"/>
    <property type="match status" value="1"/>
</dbReference>
<dbReference type="GO" id="GO:0005634">
    <property type="term" value="C:nucleus"/>
    <property type="evidence" value="ECO:0007669"/>
    <property type="project" value="TreeGrafter"/>
</dbReference>
<dbReference type="SMART" id="SM00360">
    <property type="entry name" value="RRM"/>
    <property type="match status" value="1"/>
</dbReference>
<protein>
    <recommendedName>
        <fullName evidence="4">RRM domain-containing protein</fullName>
    </recommendedName>
</protein>
<evidence type="ECO:0000313" key="6">
    <source>
        <dbReference type="Proteomes" id="UP000277928"/>
    </source>
</evidence>
<dbReference type="GO" id="GO:0008143">
    <property type="term" value="F:poly(A) binding"/>
    <property type="evidence" value="ECO:0007669"/>
    <property type="project" value="TreeGrafter"/>
</dbReference>
<dbReference type="EMBL" id="UYRX01000015">
    <property type="protein sequence ID" value="VDK68895.1"/>
    <property type="molecule type" value="Genomic_DNA"/>
</dbReference>
<reference evidence="5 6" key="1">
    <citation type="submission" date="2018-08" db="EMBL/GenBank/DDBJ databases">
        <authorList>
            <person name="Laetsch R D."/>
            <person name="Stevens L."/>
            <person name="Kumar S."/>
            <person name="Blaxter L. M."/>
        </authorList>
    </citation>
    <scope>NUCLEOTIDE SEQUENCE [LARGE SCALE GENOMIC DNA]</scope>
</reference>
<keyword evidence="6" id="KW-1185">Reference proteome</keyword>
<dbReference type="Pfam" id="PF00076">
    <property type="entry name" value="RRM_1"/>
    <property type="match status" value="1"/>
</dbReference>
<organism evidence="5 6">
    <name type="scientific">Litomosoides sigmodontis</name>
    <name type="common">Filarial nematode worm</name>
    <dbReference type="NCBI Taxonomy" id="42156"/>
    <lineage>
        <taxon>Eukaryota</taxon>
        <taxon>Metazoa</taxon>
        <taxon>Ecdysozoa</taxon>
        <taxon>Nematoda</taxon>
        <taxon>Chromadorea</taxon>
        <taxon>Rhabditida</taxon>
        <taxon>Spirurina</taxon>
        <taxon>Spiruromorpha</taxon>
        <taxon>Filarioidea</taxon>
        <taxon>Onchocercidae</taxon>
        <taxon>Litomosoides</taxon>
    </lineage>
</organism>
<sequence length="287" mass="31738">MWNTAARASILATSCTTTESLQSCDHFNGDADHRNRVANENKRIVNNGSATPDMFQVVAVANSRGSLCCRNSKMATGAPADEGDIRIEDDDILDNGSDLHTSTDHMSEDPDMEALTNRMKEIEEEAQLIRQMQSDVEKQMNMSTGSNTSQSVASIEDKIEADSRSVYVGNVDYCSTAEELEAHFHGCGSVNRVTILTDKFTGHPKGFAYIEFADKEAVQTALALDESLFRGRQIKVCAKRTNRPGVSTTNRPLRTRGRGGTRVIVKYIYAGYRARRAPRRRGVFAPY</sequence>
<evidence type="ECO:0000259" key="4">
    <source>
        <dbReference type="PROSITE" id="PS50102"/>
    </source>
</evidence>
<accession>A0A3P6SN26</accession>
<dbReference type="InterPro" id="IPR012677">
    <property type="entry name" value="Nucleotide-bd_a/b_plait_sf"/>
</dbReference>